<dbReference type="RefSeq" id="YP_009315049.1">
    <property type="nucleotide sequence ID" value="NC_031665.1"/>
</dbReference>
<keyword evidence="4" id="KW-0378">Hydrolase</keyword>
<evidence type="ECO:0000256" key="4">
    <source>
        <dbReference type="ARBA" id="ARBA00022801"/>
    </source>
</evidence>
<dbReference type="GO" id="GO:0004540">
    <property type="term" value="F:RNA nuclease activity"/>
    <property type="evidence" value="ECO:0007669"/>
    <property type="project" value="InterPro"/>
</dbReference>
<evidence type="ECO:0000313" key="9">
    <source>
        <dbReference type="EMBL" id="SCW23504.1"/>
    </source>
</evidence>
<dbReference type="Pfam" id="PF10150">
    <property type="entry name" value="RNase_E_G"/>
    <property type="match status" value="1"/>
</dbReference>
<evidence type="ECO:0000259" key="8">
    <source>
        <dbReference type="SMART" id="SM00316"/>
    </source>
</evidence>
<dbReference type="EMBL" id="LT622874">
    <property type="protein sequence ID" value="SCW23504.1"/>
    <property type="molecule type" value="Genomic_DNA"/>
</dbReference>
<keyword evidence="6" id="KW-0694">RNA-binding</keyword>
<dbReference type="GO" id="GO:0016787">
    <property type="term" value="F:hydrolase activity"/>
    <property type="evidence" value="ECO:0007669"/>
    <property type="project" value="UniProtKB-KW"/>
</dbReference>
<dbReference type="GeneID" id="29999478"/>
<keyword evidence="9" id="KW-0150">Chloroplast</keyword>
<evidence type="ECO:0000256" key="1">
    <source>
        <dbReference type="ARBA" id="ARBA00001946"/>
    </source>
</evidence>
<evidence type="ECO:0000256" key="3">
    <source>
        <dbReference type="ARBA" id="ARBA00022723"/>
    </source>
</evidence>
<comment type="cofactor">
    <cofactor evidence="1">
        <name>Mg(2+)</name>
        <dbReference type="ChEBI" id="CHEBI:18420"/>
    </cofactor>
</comment>
<name>A0A1G4NY16_9FLOR</name>
<dbReference type="SMART" id="SM00316">
    <property type="entry name" value="S1"/>
    <property type="match status" value="1"/>
</dbReference>
<dbReference type="GO" id="GO:0046872">
    <property type="term" value="F:metal ion binding"/>
    <property type="evidence" value="ECO:0007669"/>
    <property type="project" value="UniProtKB-KW"/>
</dbReference>
<comment type="similarity">
    <text evidence="2">Belongs to the RNase E/G family.</text>
</comment>
<feature type="domain" description="S1 motif" evidence="8">
    <location>
        <begin position="33"/>
        <end position="113"/>
    </location>
</feature>
<comment type="function">
    <text evidence="7">Involved in intercistronic processing of primary transcripts from chloroplast operons. The endonucleolytic activity of the enzyme depends on the number of phosphates at the 5' end, is inhibited by structured RNA, and preferentially cleaves A/U-rich sequences.</text>
</comment>
<evidence type="ECO:0000256" key="5">
    <source>
        <dbReference type="ARBA" id="ARBA00022842"/>
    </source>
</evidence>
<keyword evidence="5" id="KW-0460">Magnesium</keyword>
<protein>
    <submittedName>
        <fullName evidence="9">Ribonuclease E</fullName>
    </submittedName>
</protein>
<sequence length="479" mass="55152">MIKKIIISHLNNIAAIIHNSKIQELIINKDTYQIHDIYIGIVRKIFTSINAAFIKLTYNEKSGFIHVSDTKYLYNLKHYNINNISEVLSIKQKILVQIIKEQSTTKGPRLTTNIHLAGQYVILMPLNNTICIGQNIYDENERSFLRALGILVKPFRMGILFKETSVGIDEKILINDIHNLDRQWNFIEKSAITASGPKLLYTDSNIVQRILRDHFNTSIAIIITDSNKSIKQIHEHLIKYNRKNKKQVSIQLYAQDTCILEKFGITSMILKMLKPKVEMNSGVSLIIESSEALTTIDVNSGSFNNDKNNHDSILQTNCLAATEIGYQIKIRNLNGIIIIDFIDMKSRQDELILLEHLHKIFLNDIAKPEIIQLSELGLVELTRRRRGQSILEIFGEVTQHSKHANYQIAPNTQITRTTNETRSYNRKNVNSIFFKQEFTNRSKVSAKDIKTNIFATLQYQHTVPVQLYYSVVDYKTTYN</sequence>
<dbReference type="GO" id="GO:0005737">
    <property type="term" value="C:cytoplasm"/>
    <property type="evidence" value="ECO:0007669"/>
    <property type="project" value="TreeGrafter"/>
</dbReference>
<dbReference type="InterPro" id="IPR003029">
    <property type="entry name" value="S1_domain"/>
</dbReference>
<dbReference type="CDD" id="cd04453">
    <property type="entry name" value="S1_RNase_E"/>
    <property type="match status" value="1"/>
</dbReference>
<evidence type="ECO:0000256" key="7">
    <source>
        <dbReference type="ARBA" id="ARBA00023436"/>
    </source>
</evidence>
<evidence type="ECO:0000256" key="2">
    <source>
        <dbReference type="ARBA" id="ARBA00005522"/>
    </source>
</evidence>
<dbReference type="PANTHER" id="PTHR30001">
    <property type="entry name" value="RIBONUCLEASE"/>
    <property type="match status" value="1"/>
</dbReference>
<dbReference type="InterPro" id="IPR012340">
    <property type="entry name" value="NA-bd_OB-fold"/>
</dbReference>
<accession>A0A1G4NY16</accession>
<reference evidence="9" key="2">
    <citation type="submission" date="2016-10" db="EMBL/GenBank/DDBJ databases">
        <authorList>
            <person name="de Groot N.N."/>
        </authorList>
    </citation>
    <scope>NUCLEOTIDE SEQUENCE</scope>
    <source>
        <strain evidence="9">J.0604</strain>
    </source>
</reference>
<dbReference type="AlphaFoldDB" id="A0A1G4NY16"/>
<dbReference type="InterPro" id="IPR004659">
    <property type="entry name" value="RNase_E/G"/>
</dbReference>
<dbReference type="InterPro" id="IPR019307">
    <property type="entry name" value="RNA-bd_AU-1/RNase_E/G"/>
</dbReference>
<dbReference type="PANTHER" id="PTHR30001:SF0">
    <property type="entry name" value="RIBONUCLEASE G"/>
    <property type="match status" value="1"/>
</dbReference>
<keyword evidence="3" id="KW-0479">Metal-binding</keyword>
<reference evidence="9" key="1">
    <citation type="submission" date="2016-10" db="EMBL/GenBank/DDBJ databases">
        <title>Chloroplast genomes as a tool to resolve red algal phylogenies: a case study in the Nemaliales.</title>
        <authorList>
            <person name="Costa J.F."/>
            <person name="Lin S.M."/>
            <person name="Macaya E.C."/>
            <person name="Fernandez-Garcia C."/>
            <person name="Verbruggen H."/>
        </authorList>
    </citation>
    <scope>NUCLEOTIDE SEQUENCE</scope>
    <source>
        <strain evidence="9">J.0604</strain>
    </source>
</reference>
<dbReference type="GO" id="GO:0003723">
    <property type="term" value="F:RNA binding"/>
    <property type="evidence" value="ECO:0007669"/>
    <property type="project" value="UniProtKB-KW"/>
</dbReference>
<dbReference type="GO" id="GO:0006364">
    <property type="term" value="P:rRNA processing"/>
    <property type="evidence" value="ECO:0007669"/>
    <property type="project" value="TreeGrafter"/>
</dbReference>
<organism evidence="9">
    <name type="scientific">Titanophycus setchellii</name>
    <dbReference type="NCBI Taxonomy" id="940129"/>
    <lineage>
        <taxon>Eukaryota</taxon>
        <taxon>Rhodophyta</taxon>
        <taxon>Florideophyceae</taxon>
        <taxon>Nemaliophycidae</taxon>
        <taxon>Nemaliales</taxon>
        <taxon>Liagoraceae</taxon>
        <taxon>Titanophycus</taxon>
    </lineage>
</organism>
<dbReference type="Gene3D" id="2.40.50.140">
    <property type="entry name" value="Nucleic acid-binding proteins"/>
    <property type="match status" value="1"/>
</dbReference>
<geneLocation type="chloroplast" evidence="9"/>
<dbReference type="SUPFAM" id="SSF50249">
    <property type="entry name" value="Nucleic acid-binding proteins"/>
    <property type="match status" value="1"/>
</dbReference>
<proteinExistence type="inferred from homology"/>
<keyword evidence="9" id="KW-0934">Plastid</keyword>
<gene>
    <name evidence="9" type="primary">rne</name>
    <name evidence="9" type="ORF">J0604_16</name>
</gene>
<evidence type="ECO:0000256" key="6">
    <source>
        <dbReference type="ARBA" id="ARBA00022884"/>
    </source>
</evidence>